<dbReference type="InterPro" id="IPR033116">
    <property type="entry name" value="TRYPSIN_SER"/>
</dbReference>
<reference evidence="14 15" key="1">
    <citation type="journal article" date="2007" name="Nature">
        <title>Evolution of genes and genomes on the Drosophila phylogeny.</title>
        <authorList>
            <consortium name="Drosophila 12 Genomes Consortium"/>
            <person name="Clark A.G."/>
            <person name="Eisen M.B."/>
            <person name="Smith D.R."/>
            <person name="Bergman C.M."/>
            <person name="Oliver B."/>
            <person name="Markow T.A."/>
            <person name="Kaufman T.C."/>
            <person name="Kellis M."/>
            <person name="Gelbart W."/>
            <person name="Iyer V.N."/>
            <person name="Pollard D.A."/>
            <person name="Sackton T.B."/>
            <person name="Larracuente A.M."/>
            <person name="Singh N.D."/>
            <person name="Abad J.P."/>
            <person name="Abt D.N."/>
            <person name="Adryan B."/>
            <person name="Aguade M."/>
            <person name="Akashi H."/>
            <person name="Anderson W.W."/>
            <person name="Aquadro C.F."/>
            <person name="Ardell D.H."/>
            <person name="Arguello R."/>
            <person name="Artieri C.G."/>
            <person name="Barbash D.A."/>
            <person name="Barker D."/>
            <person name="Barsanti P."/>
            <person name="Batterham P."/>
            <person name="Batzoglou S."/>
            <person name="Begun D."/>
            <person name="Bhutkar A."/>
            <person name="Blanco E."/>
            <person name="Bosak S.A."/>
            <person name="Bradley R.K."/>
            <person name="Brand A.D."/>
            <person name="Brent M.R."/>
            <person name="Brooks A.N."/>
            <person name="Brown R.H."/>
            <person name="Butlin R.K."/>
            <person name="Caggese C."/>
            <person name="Calvi B.R."/>
            <person name="Bernardo de Carvalho A."/>
            <person name="Caspi A."/>
            <person name="Castrezana S."/>
            <person name="Celniker S.E."/>
            <person name="Chang J.L."/>
            <person name="Chapple C."/>
            <person name="Chatterji S."/>
            <person name="Chinwalla A."/>
            <person name="Civetta A."/>
            <person name="Clifton S.W."/>
            <person name="Comeron J.M."/>
            <person name="Costello J.C."/>
            <person name="Coyne J.A."/>
            <person name="Daub J."/>
            <person name="David R.G."/>
            <person name="Delcher A.L."/>
            <person name="Delehaunty K."/>
            <person name="Do C.B."/>
            <person name="Ebling H."/>
            <person name="Edwards K."/>
            <person name="Eickbush T."/>
            <person name="Evans J.D."/>
            <person name="Filipski A."/>
            <person name="Findeiss S."/>
            <person name="Freyhult E."/>
            <person name="Fulton L."/>
            <person name="Fulton R."/>
            <person name="Garcia A.C."/>
            <person name="Gardiner A."/>
            <person name="Garfield D.A."/>
            <person name="Garvin B.E."/>
            <person name="Gibson G."/>
            <person name="Gilbert D."/>
            <person name="Gnerre S."/>
            <person name="Godfrey J."/>
            <person name="Good R."/>
            <person name="Gotea V."/>
            <person name="Gravely B."/>
            <person name="Greenberg A.J."/>
            <person name="Griffiths-Jones S."/>
            <person name="Gross S."/>
            <person name="Guigo R."/>
            <person name="Gustafson E.A."/>
            <person name="Haerty W."/>
            <person name="Hahn M.W."/>
            <person name="Halligan D.L."/>
            <person name="Halpern A.L."/>
            <person name="Halter G.M."/>
            <person name="Han M.V."/>
            <person name="Heger A."/>
            <person name="Hillier L."/>
            <person name="Hinrichs A.S."/>
            <person name="Holmes I."/>
            <person name="Hoskins R.A."/>
            <person name="Hubisz M.J."/>
            <person name="Hultmark D."/>
            <person name="Huntley M.A."/>
            <person name="Jaffe D.B."/>
            <person name="Jagadeeshan S."/>
            <person name="Jeck W.R."/>
            <person name="Johnson J."/>
            <person name="Jones C.D."/>
            <person name="Jordan W.C."/>
            <person name="Karpen G.H."/>
            <person name="Kataoka E."/>
            <person name="Keightley P.D."/>
            <person name="Kheradpour P."/>
            <person name="Kirkness E.F."/>
            <person name="Koerich L.B."/>
            <person name="Kristiansen K."/>
            <person name="Kudrna D."/>
            <person name="Kulathinal R.J."/>
            <person name="Kumar S."/>
            <person name="Kwok R."/>
            <person name="Lander E."/>
            <person name="Langley C.H."/>
            <person name="Lapoint R."/>
            <person name="Lazzaro B.P."/>
            <person name="Lee S.J."/>
            <person name="Levesque L."/>
            <person name="Li R."/>
            <person name="Lin C.F."/>
            <person name="Lin M.F."/>
            <person name="Lindblad-Toh K."/>
            <person name="Llopart A."/>
            <person name="Long M."/>
            <person name="Low L."/>
            <person name="Lozovsky E."/>
            <person name="Lu J."/>
            <person name="Luo M."/>
            <person name="Machado C.A."/>
            <person name="Makalowski W."/>
            <person name="Marzo M."/>
            <person name="Matsuda M."/>
            <person name="Matzkin L."/>
            <person name="McAllister B."/>
            <person name="McBride C.S."/>
            <person name="McKernan B."/>
            <person name="McKernan K."/>
            <person name="Mendez-Lago M."/>
            <person name="Minx P."/>
            <person name="Mollenhauer M.U."/>
            <person name="Montooth K."/>
            <person name="Mount S.M."/>
            <person name="Mu X."/>
            <person name="Myers E."/>
            <person name="Negre B."/>
            <person name="Newfeld S."/>
            <person name="Nielsen R."/>
            <person name="Noor M.A."/>
            <person name="O'Grady P."/>
            <person name="Pachter L."/>
            <person name="Papaceit M."/>
            <person name="Parisi M.J."/>
            <person name="Parisi M."/>
            <person name="Parts L."/>
            <person name="Pedersen J.S."/>
            <person name="Pesole G."/>
            <person name="Phillippy A.M."/>
            <person name="Ponting C.P."/>
            <person name="Pop M."/>
            <person name="Porcelli D."/>
            <person name="Powell J.R."/>
            <person name="Prohaska S."/>
            <person name="Pruitt K."/>
            <person name="Puig M."/>
            <person name="Quesneville H."/>
            <person name="Ram K.R."/>
            <person name="Rand D."/>
            <person name="Rasmussen M.D."/>
            <person name="Reed L.K."/>
            <person name="Reenan R."/>
            <person name="Reily A."/>
            <person name="Remington K.A."/>
            <person name="Rieger T.T."/>
            <person name="Ritchie M.G."/>
            <person name="Robin C."/>
            <person name="Rogers Y.H."/>
            <person name="Rohde C."/>
            <person name="Rozas J."/>
            <person name="Rubenfield M.J."/>
            <person name="Ruiz A."/>
            <person name="Russo S."/>
            <person name="Salzberg S.L."/>
            <person name="Sanchez-Gracia A."/>
            <person name="Saranga D.J."/>
            <person name="Sato H."/>
            <person name="Schaeffer S.W."/>
            <person name="Schatz M.C."/>
            <person name="Schlenke T."/>
            <person name="Schwartz R."/>
            <person name="Segarra C."/>
            <person name="Singh R.S."/>
            <person name="Sirot L."/>
            <person name="Sirota M."/>
            <person name="Sisneros N.B."/>
            <person name="Smith C.D."/>
            <person name="Smith T.F."/>
            <person name="Spieth J."/>
            <person name="Stage D.E."/>
            <person name="Stark A."/>
            <person name="Stephan W."/>
            <person name="Strausberg R.L."/>
            <person name="Strempel S."/>
            <person name="Sturgill D."/>
            <person name="Sutton G."/>
            <person name="Sutton G.G."/>
            <person name="Tao W."/>
            <person name="Teichmann S."/>
            <person name="Tobari Y.N."/>
            <person name="Tomimura Y."/>
            <person name="Tsolas J.M."/>
            <person name="Valente V.L."/>
            <person name="Venter E."/>
            <person name="Venter J.C."/>
            <person name="Vicario S."/>
            <person name="Vieira F.G."/>
            <person name="Vilella A.J."/>
            <person name="Villasante A."/>
            <person name="Walenz B."/>
            <person name="Wang J."/>
            <person name="Wasserman M."/>
            <person name="Watts T."/>
            <person name="Wilson D."/>
            <person name="Wilson R.K."/>
            <person name="Wing R.A."/>
            <person name="Wolfner M.F."/>
            <person name="Wong A."/>
            <person name="Wong G.K."/>
            <person name="Wu C.I."/>
            <person name="Wu G."/>
            <person name="Yamamoto D."/>
            <person name="Yang H.P."/>
            <person name="Yang S.P."/>
            <person name="Yorke J.A."/>
            <person name="Yoshida K."/>
            <person name="Zdobnov E."/>
            <person name="Zhang P."/>
            <person name="Zhang Y."/>
            <person name="Zimin A.V."/>
            <person name="Baldwin J."/>
            <person name="Abdouelleil A."/>
            <person name="Abdulkadir J."/>
            <person name="Abebe A."/>
            <person name="Abera B."/>
            <person name="Abreu J."/>
            <person name="Acer S.C."/>
            <person name="Aftuck L."/>
            <person name="Alexander A."/>
            <person name="An P."/>
            <person name="Anderson E."/>
            <person name="Anderson S."/>
            <person name="Arachi H."/>
            <person name="Azer M."/>
            <person name="Bachantsang P."/>
            <person name="Barry A."/>
            <person name="Bayul T."/>
            <person name="Berlin A."/>
            <person name="Bessette D."/>
            <person name="Bloom T."/>
            <person name="Blye J."/>
            <person name="Boguslavskiy L."/>
            <person name="Bonnet C."/>
            <person name="Boukhgalter B."/>
            <person name="Bourzgui I."/>
            <person name="Brown A."/>
            <person name="Cahill P."/>
            <person name="Channer S."/>
            <person name="Cheshatsang Y."/>
            <person name="Chuda L."/>
            <person name="Citroen M."/>
            <person name="Collymore A."/>
            <person name="Cooke P."/>
            <person name="Costello M."/>
            <person name="D'Aco K."/>
            <person name="Daza R."/>
            <person name="De Haan G."/>
            <person name="DeGray S."/>
            <person name="DeMaso C."/>
            <person name="Dhargay N."/>
            <person name="Dooley K."/>
            <person name="Dooley E."/>
            <person name="Doricent M."/>
            <person name="Dorje P."/>
            <person name="Dorjee K."/>
            <person name="Dupes A."/>
            <person name="Elong R."/>
            <person name="Falk J."/>
            <person name="Farina A."/>
            <person name="Faro S."/>
            <person name="Ferguson D."/>
            <person name="Fisher S."/>
            <person name="Foley C.D."/>
            <person name="Franke A."/>
            <person name="Friedrich D."/>
            <person name="Gadbois L."/>
            <person name="Gearin G."/>
            <person name="Gearin C.R."/>
            <person name="Giannoukos G."/>
            <person name="Goode T."/>
            <person name="Graham J."/>
            <person name="Grandbois E."/>
            <person name="Grewal S."/>
            <person name="Gyaltsen K."/>
            <person name="Hafez N."/>
            <person name="Hagos B."/>
            <person name="Hall J."/>
            <person name="Henson C."/>
            <person name="Hollinger A."/>
            <person name="Honan T."/>
            <person name="Huard M.D."/>
            <person name="Hughes L."/>
            <person name="Hurhula B."/>
            <person name="Husby M.E."/>
            <person name="Kamat A."/>
            <person name="Kanga B."/>
            <person name="Kashin S."/>
            <person name="Khazanovich D."/>
            <person name="Kisner P."/>
            <person name="Lance K."/>
            <person name="Lara M."/>
            <person name="Lee W."/>
            <person name="Lennon N."/>
            <person name="Letendre F."/>
            <person name="LeVine R."/>
            <person name="Lipovsky A."/>
            <person name="Liu X."/>
            <person name="Liu J."/>
            <person name="Liu S."/>
            <person name="Lokyitsang T."/>
            <person name="Lokyitsang Y."/>
            <person name="Lubonja R."/>
            <person name="Lui A."/>
            <person name="MacDonald P."/>
            <person name="Magnisalis V."/>
            <person name="Maru K."/>
            <person name="Matthews C."/>
            <person name="McCusker W."/>
            <person name="McDonough S."/>
            <person name="Mehta T."/>
            <person name="Meldrim J."/>
            <person name="Meneus L."/>
            <person name="Mihai O."/>
            <person name="Mihalev A."/>
            <person name="Mihova T."/>
            <person name="Mittelman R."/>
            <person name="Mlenga V."/>
            <person name="Montmayeur A."/>
            <person name="Mulrain L."/>
            <person name="Navidi A."/>
            <person name="Naylor J."/>
            <person name="Negash T."/>
            <person name="Nguyen T."/>
            <person name="Nguyen N."/>
            <person name="Nicol R."/>
            <person name="Norbu C."/>
            <person name="Norbu N."/>
            <person name="Novod N."/>
            <person name="O'Neill B."/>
            <person name="Osman S."/>
            <person name="Markiewicz E."/>
            <person name="Oyono O.L."/>
            <person name="Patti C."/>
            <person name="Phunkhang P."/>
            <person name="Pierre F."/>
            <person name="Priest M."/>
            <person name="Raghuraman S."/>
            <person name="Rege F."/>
            <person name="Reyes R."/>
            <person name="Rise C."/>
            <person name="Rogov P."/>
            <person name="Ross K."/>
            <person name="Ryan E."/>
            <person name="Settipalli S."/>
            <person name="Shea T."/>
            <person name="Sherpa N."/>
            <person name="Shi L."/>
            <person name="Shih D."/>
            <person name="Sparrow T."/>
            <person name="Spaulding J."/>
            <person name="Stalker J."/>
            <person name="Stange-Thomann N."/>
            <person name="Stavropoulos S."/>
            <person name="Stone C."/>
            <person name="Strader C."/>
            <person name="Tesfaye S."/>
            <person name="Thomson T."/>
            <person name="Thoulutsang Y."/>
            <person name="Thoulutsang D."/>
            <person name="Topham K."/>
            <person name="Topping I."/>
            <person name="Tsamla T."/>
            <person name="Vassiliev H."/>
            <person name="Vo A."/>
            <person name="Wangchuk T."/>
            <person name="Wangdi T."/>
            <person name="Weiand M."/>
            <person name="Wilkinson J."/>
            <person name="Wilson A."/>
            <person name="Yadav S."/>
            <person name="Young G."/>
            <person name="Yu Q."/>
            <person name="Zembek L."/>
            <person name="Zhong D."/>
            <person name="Zimmer A."/>
            <person name="Zwirko Z."/>
            <person name="Jaffe D.B."/>
            <person name="Alvarez P."/>
            <person name="Brockman W."/>
            <person name="Butler J."/>
            <person name="Chin C."/>
            <person name="Gnerre S."/>
            <person name="Grabherr M."/>
            <person name="Kleber M."/>
            <person name="Mauceli E."/>
            <person name="MacCallum I."/>
        </authorList>
    </citation>
    <scope>NUCLEOTIDE SEQUENCE [LARGE SCALE GENOMIC DNA]</scope>
    <source>
        <strain evidence="15">Tucson 14024-0371.13</strain>
    </source>
</reference>
<dbReference type="GO" id="GO:0006508">
    <property type="term" value="P:proteolysis"/>
    <property type="evidence" value="ECO:0007669"/>
    <property type="project" value="UniProtKB-KW"/>
</dbReference>
<dbReference type="CDD" id="cd00190">
    <property type="entry name" value="Tryp_SPc"/>
    <property type="match status" value="1"/>
</dbReference>
<keyword evidence="4 11" id="KW-0645">Protease</keyword>
<keyword evidence="3" id="KW-0964">Secreted</keyword>
<evidence type="ECO:0000256" key="10">
    <source>
        <dbReference type="ARBA" id="ARBA00036320"/>
    </source>
</evidence>
<dbReference type="InterPro" id="IPR009003">
    <property type="entry name" value="Peptidase_S1_PA"/>
</dbReference>
<comment type="similarity">
    <text evidence="2">Belongs to the peptidase S1 family.</text>
</comment>
<evidence type="ECO:0000259" key="13">
    <source>
        <dbReference type="PROSITE" id="PS50240"/>
    </source>
</evidence>
<evidence type="ECO:0000313" key="15">
    <source>
        <dbReference type="Proteomes" id="UP000007801"/>
    </source>
</evidence>
<dbReference type="PANTHER" id="PTHR24276">
    <property type="entry name" value="POLYSERASE-RELATED"/>
    <property type="match status" value="1"/>
</dbReference>
<evidence type="ECO:0000313" key="14">
    <source>
        <dbReference type="EMBL" id="EDV31633.1"/>
    </source>
</evidence>
<feature type="signal peptide" evidence="12">
    <location>
        <begin position="1"/>
        <end position="20"/>
    </location>
</feature>
<dbReference type="PROSITE" id="PS00135">
    <property type="entry name" value="TRYPSIN_SER"/>
    <property type="match status" value="1"/>
</dbReference>
<dbReference type="Gene3D" id="2.40.10.10">
    <property type="entry name" value="Trypsin-like serine proteases"/>
    <property type="match status" value="1"/>
</dbReference>
<dbReference type="KEGG" id="dan:6498256"/>
<keyword evidence="8" id="KW-0865">Zymogen</keyword>
<evidence type="ECO:0000256" key="2">
    <source>
        <dbReference type="ARBA" id="ARBA00007664"/>
    </source>
</evidence>
<dbReference type="PROSITE" id="PS50240">
    <property type="entry name" value="TRYPSIN_DOM"/>
    <property type="match status" value="1"/>
</dbReference>
<dbReference type="EMBL" id="CH902620">
    <property type="protein sequence ID" value="EDV31633.1"/>
    <property type="molecule type" value="Genomic_DNA"/>
</dbReference>
<accession>B3MKV2</accession>
<comment type="catalytic activity">
    <reaction evidence="10">
        <text>Preferential cleavage: Arg-|-Xaa, Lys-|-Xaa.</text>
        <dbReference type="EC" id="3.4.21.4"/>
    </reaction>
</comment>
<dbReference type="Proteomes" id="UP000007801">
    <property type="component" value="Unassembled WGS sequence"/>
</dbReference>
<sequence>MNRMLLSVLALVALCASGQARPDYEFPFGRIVNGEATTIESHPYQVSIQTTKGSHFCGGSIIDSETIVTAAHCMQSYAASELQIRLGSTSRSDGGEVVSVRTFKFHEGYNSKLMVNDVAIIKLSSPVRQTSKIRFVELADTTPASGTEAIVTGWGTTCFLFCSSPDTLMSVAVDLLQKSDCESDKYSYGDSIQDTMVCAYSEKKDACQGDSGGPLVANNKLVGVVSWGNGCAWSGYPGVYADVASLKSWIEQTAAEL</sequence>
<dbReference type="FunCoup" id="B3MKV2">
    <property type="interactions" value="1"/>
</dbReference>
<organism evidence="14 15">
    <name type="scientific">Drosophila ananassae</name>
    <name type="common">Fruit fly</name>
    <dbReference type="NCBI Taxonomy" id="7217"/>
    <lineage>
        <taxon>Eukaryota</taxon>
        <taxon>Metazoa</taxon>
        <taxon>Ecdysozoa</taxon>
        <taxon>Arthropoda</taxon>
        <taxon>Hexapoda</taxon>
        <taxon>Insecta</taxon>
        <taxon>Pterygota</taxon>
        <taxon>Neoptera</taxon>
        <taxon>Endopterygota</taxon>
        <taxon>Diptera</taxon>
        <taxon>Brachycera</taxon>
        <taxon>Muscomorpha</taxon>
        <taxon>Ephydroidea</taxon>
        <taxon>Drosophilidae</taxon>
        <taxon>Drosophila</taxon>
        <taxon>Sophophora</taxon>
    </lineage>
</organism>
<dbReference type="OMA" id="DCASDSY"/>
<dbReference type="InterPro" id="IPR050430">
    <property type="entry name" value="Peptidase_S1"/>
</dbReference>
<dbReference type="Pfam" id="PF00089">
    <property type="entry name" value="Trypsin"/>
    <property type="match status" value="1"/>
</dbReference>
<evidence type="ECO:0000256" key="8">
    <source>
        <dbReference type="ARBA" id="ARBA00023145"/>
    </source>
</evidence>
<dbReference type="MEROPS" id="S01.A85"/>
<evidence type="ECO:0000256" key="5">
    <source>
        <dbReference type="ARBA" id="ARBA00022729"/>
    </source>
</evidence>
<gene>
    <name evidence="14" type="primary">Dana\GF15448</name>
    <name evidence="14" type="synonym">dana_GLEANR_16214</name>
    <name evidence="14" type="ORF">GF15448</name>
</gene>
<keyword evidence="15" id="KW-1185">Reference proteome</keyword>
<evidence type="ECO:0000256" key="11">
    <source>
        <dbReference type="RuleBase" id="RU363034"/>
    </source>
</evidence>
<dbReference type="InParanoid" id="B3MKV2"/>
<feature type="chain" id="PRO_5002793482" description="Peptidase S1 domain-containing protein" evidence="12">
    <location>
        <begin position="21"/>
        <end position="257"/>
    </location>
</feature>
<dbReference type="eggNOG" id="KOG3627">
    <property type="taxonomic scope" value="Eukaryota"/>
</dbReference>
<dbReference type="PROSITE" id="PS00134">
    <property type="entry name" value="TRYPSIN_HIS"/>
    <property type="match status" value="1"/>
</dbReference>
<protein>
    <recommendedName>
        <fullName evidence="13">Peptidase S1 domain-containing protein</fullName>
    </recommendedName>
</protein>
<dbReference type="InterPro" id="IPR043504">
    <property type="entry name" value="Peptidase_S1_PA_chymotrypsin"/>
</dbReference>
<comment type="subcellular location">
    <subcellularLocation>
        <location evidence="1">Secreted</location>
        <location evidence="1">Extracellular space</location>
    </subcellularLocation>
</comment>
<dbReference type="GO" id="GO:0004252">
    <property type="term" value="F:serine-type endopeptidase activity"/>
    <property type="evidence" value="ECO:0007669"/>
    <property type="project" value="UniProtKB-EC"/>
</dbReference>
<dbReference type="FunFam" id="2.40.10.10:FF:000077">
    <property type="entry name" value="Predicted protein"/>
    <property type="match status" value="1"/>
</dbReference>
<evidence type="ECO:0000256" key="6">
    <source>
        <dbReference type="ARBA" id="ARBA00022801"/>
    </source>
</evidence>
<keyword evidence="5 12" id="KW-0732">Signal</keyword>
<dbReference type="SMART" id="SM00020">
    <property type="entry name" value="Tryp_SPc"/>
    <property type="match status" value="1"/>
</dbReference>
<dbReference type="PRINTS" id="PR00722">
    <property type="entry name" value="CHYMOTRYPSIN"/>
</dbReference>
<proteinExistence type="inferred from homology"/>
<dbReference type="SUPFAM" id="SSF50494">
    <property type="entry name" value="Trypsin-like serine proteases"/>
    <property type="match status" value="1"/>
</dbReference>
<evidence type="ECO:0000256" key="4">
    <source>
        <dbReference type="ARBA" id="ARBA00022670"/>
    </source>
</evidence>
<evidence type="ECO:0000256" key="9">
    <source>
        <dbReference type="ARBA" id="ARBA00023157"/>
    </source>
</evidence>
<name>B3MKV2_DROAN</name>
<dbReference type="GO" id="GO:0005576">
    <property type="term" value="C:extracellular region"/>
    <property type="evidence" value="ECO:0007669"/>
    <property type="project" value="UniProtKB-SubCell"/>
</dbReference>
<dbReference type="OrthoDB" id="10059102at2759"/>
<feature type="domain" description="Peptidase S1" evidence="13">
    <location>
        <begin position="31"/>
        <end position="255"/>
    </location>
</feature>
<evidence type="ECO:0000256" key="12">
    <source>
        <dbReference type="SAM" id="SignalP"/>
    </source>
</evidence>
<dbReference type="InterPro" id="IPR001254">
    <property type="entry name" value="Trypsin_dom"/>
</dbReference>
<dbReference type="GeneID" id="6498256"/>
<dbReference type="InterPro" id="IPR018114">
    <property type="entry name" value="TRYPSIN_HIS"/>
</dbReference>
<evidence type="ECO:0000256" key="1">
    <source>
        <dbReference type="ARBA" id="ARBA00004239"/>
    </source>
</evidence>
<dbReference type="PANTHER" id="PTHR24276:SF94">
    <property type="entry name" value="AT20289P-RELATED"/>
    <property type="match status" value="1"/>
</dbReference>
<evidence type="ECO:0000256" key="3">
    <source>
        <dbReference type="ARBA" id="ARBA00022525"/>
    </source>
</evidence>
<keyword evidence="7 11" id="KW-0720">Serine protease</keyword>
<dbReference type="HOGENOM" id="CLU_006842_7_0_1"/>
<dbReference type="SMR" id="B3MKV2"/>
<keyword evidence="9" id="KW-1015">Disulfide bond</keyword>
<dbReference type="AlphaFoldDB" id="B3MKV2"/>
<evidence type="ECO:0000256" key="7">
    <source>
        <dbReference type="ARBA" id="ARBA00022825"/>
    </source>
</evidence>
<keyword evidence="6 11" id="KW-0378">Hydrolase</keyword>
<dbReference type="PhylomeDB" id="B3MKV2"/>
<dbReference type="InterPro" id="IPR001314">
    <property type="entry name" value="Peptidase_S1A"/>
</dbReference>